<evidence type="ECO:0000313" key="3">
    <source>
        <dbReference type="Proteomes" id="UP001610563"/>
    </source>
</evidence>
<evidence type="ECO:0000313" key="2">
    <source>
        <dbReference type="EMBL" id="KAL2788782.1"/>
    </source>
</evidence>
<reference evidence="2 3" key="1">
    <citation type="submission" date="2024-07" db="EMBL/GenBank/DDBJ databases">
        <title>Section-level genome sequencing and comparative genomics of Aspergillus sections Usti and Cavernicolus.</title>
        <authorList>
            <consortium name="Lawrence Berkeley National Laboratory"/>
            <person name="Nybo J.L."/>
            <person name="Vesth T.C."/>
            <person name="Theobald S."/>
            <person name="Frisvad J.C."/>
            <person name="Larsen T.O."/>
            <person name="Kjaerboelling I."/>
            <person name="Rothschild-Mancinelli K."/>
            <person name="Lyhne E.K."/>
            <person name="Kogle M.E."/>
            <person name="Barry K."/>
            <person name="Clum A."/>
            <person name="Na H."/>
            <person name="Ledsgaard L."/>
            <person name="Lin J."/>
            <person name="Lipzen A."/>
            <person name="Kuo A."/>
            <person name="Riley R."/>
            <person name="Mondo S."/>
            <person name="Labutti K."/>
            <person name="Haridas S."/>
            <person name="Pangalinan J."/>
            <person name="Salamov A.A."/>
            <person name="Simmons B.A."/>
            <person name="Magnuson J.K."/>
            <person name="Chen J."/>
            <person name="Drula E."/>
            <person name="Henrissat B."/>
            <person name="Wiebenga A."/>
            <person name="Lubbers R.J."/>
            <person name="Gomes A.C."/>
            <person name="Makela M.R."/>
            <person name="Stajich J."/>
            <person name="Grigoriev I.V."/>
            <person name="Mortensen U.H."/>
            <person name="De Vries R.P."/>
            <person name="Baker S.E."/>
            <person name="Andersen M.R."/>
        </authorList>
    </citation>
    <scope>NUCLEOTIDE SEQUENCE [LARGE SCALE GENOMIC DNA]</scope>
    <source>
        <strain evidence="2 3">CBS 209.92</strain>
    </source>
</reference>
<feature type="compositionally biased region" description="Basic residues" evidence="1">
    <location>
        <begin position="563"/>
        <end position="580"/>
    </location>
</feature>
<comment type="caution">
    <text evidence="2">The sequence shown here is derived from an EMBL/GenBank/DDBJ whole genome shotgun (WGS) entry which is preliminary data.</text>
</comment>
<proteinExistence type="predicted"/>
<evidence type="ECO:0000256" key="1">
    <source>
        <dbReference type="SAM" id="MobiDB-lite"/>
    </source>
</evidence>
<keyword evidence="3" id="KW-1185">Reference proteome</keyword>
<feature type="region of interest" description="Disordered" evidence="1">
    <location>
        <begin position="535"/>
        <end position="580"/>
    </location>
</feature>
<accession>A0ABR4FZT8</accession>
<organism evidence="2 3">
    <name type="scientific">Aspergillus keveii</name>
    <dbReference type="NCBI Taxonomy" id="714993"/>
    <lineage>
        <taxon>Eukaryota</taxon>
        <taxon>Fungi</taxon>
        <taxon>Dikarya</taxon>
        <taxon>Ascomycota</taxon>
        <taxon>Pezizomycotina</taxon>
        <taxon>Eurotiomycetes</taxon>
        <taxon>Eurotiomycetidae</taxon>
        <taxon>Eurotiales</taxon>
        <taxon>Aspergillaceae</taxon>
        <taxon>Aspergillus</taxon>
        <taxon>Aspergillus subgen. Nidulantes</taxon>
    </lineage>
</organism>
<dbReference type="EMBL" id="JBFTWV010000074">
    <property type="protein sequence ID" value="KAL2788782.1"/>
    <property type="molecule type" value="Genomic_DNA"/>
</dbReference>
<gene>
    <name evidence="2" type="ORF">BJX66DRAFT_326899</name>
</gene>
<dbReference type="SUPFAM" id="SSF52047">
    <property type="entry name" value="RNI-like"/>
    <property type="match status" value="1"/>
</dbReference>
<evidence type="ECO:0008006" key="4">
    <source>
        <dbReference type="Google" id="ProtNLM"/>
    </source>
</evidence>
<dbReference type="InterPro" id="IPR032675">
    <property type="entry name" value="LRR_dom_sf"/>
</dbReference>
<dbReference type="Gene3D" id="3.80.10.10">
    <property type="entry name" value="Ribonuclease Inhibitor"/>
    <property type="match status" value="1"/>
</dbReference>
<dbReference type="Proteomes" id="UP001610563">
    <property type="component" value="Unassembled WGS sequence"/>
</dbReference>
<name>A0ABR4FZT8_9EURO</name>
<protein>
    <recommendedName>
        <fullName evidence="4">F-box domain-containing protein</fullName>
    </recommendedName>
</protein>
<sequence>MSPSNTGNAVECLPVEIWVHVFDYLRWDFWSTLQALSQSCGALNNAISPLLFQTLYIQFPEKEATIRIRKLLDRIQQSSESRVYHHARSLIVSYGSSFKDEYLGAIGKFVESLPNVKIIRWRLLPFPPNLFSNLKKRRSPPSFFYEGPPIDILEQNITAAPNILSLSLTFRPDRAGGAKINCDTLRDVLLSLPNLKRLILKHHPAAGWAQCLSGCSSLRRLALDGSTDLCELIDLLSSLDSLTSLKSLSVRIGDESTPMITGPKISKALNALVSQIHGLAEFMAYDLPKDVLYSVARHHGSSIRHLRFRHTDHKGLHSHRILQRNTGELPPQAREGSFYRGCLFSPDELEDLSRQVPELERLGIDMCFAGAMPVNHLDSLGWFPSLRYLELNTPLAEQMPTHYISKSSDRPWLDATIAREIFSHVAEQKLLRRAACPRPNCDSVDWKPLEEVDIKQGEWEPRLQYYRHSRLHHLSIYACWRGCAGTNNQQTLVQEPEELPSISLGAVDTEHPANEAISSLKVQGPVMGGIVTSDKAFPLGPSGYSTSAGEKEVSAGMSPSKRHETKKHSLKRRPPRTVSR</sequence>